<dbReference type="InterPro" id="IPR036812">
    <property type="entry name" value="NAD(P)_OxRdtase_dom_sf"/>
</dbReference>
<dbReference type="GO" id="GO:0005829">
    <property type="term" value="C:cytosol"/>
    <property type="evidence" value="ECO:0007669"/>
    <property type="project" value="UniProtKB-ARBA"/>
</dbReference>
<accession>A0A523UPX6</accession>
<dbReference type="EMBL" id="SOJN01000119">
    <property type="protein sequence ID" value="TET44598.1"/>
    <property type="molecule type" value="Genomic_DNA"/>
</dbReference>
<proteinExistence type="predicted"/>
<dbReference type="Pfam" id="PF00248">
    <property type="entry name" value="Aldo_ket_red"/>
    <property type="match status" value="1"/>
</dbReference>
<dbReference type="InterPro" id="IPR023210">
    <property type="entry name" value="NADP_OxRdtase_dom"/>
</dbReference>
<evidence type="ECO:0000313" key="3">
    <source>
        <dbReference type="EMBL" id="TET44598.1"/>
    </source>
</evidence>
<dbReference type="SUPFAM" id="SSF51430">
    <property type="entry name" value="NAD(P)-linked oxidoreductase"/>
    <property type="match status" value="1"/>
</dbReference>
<dbReference type="Gene3D" id="3.20.20.100">
    <property type="entry name" value="NADP-dependent oxidoreductase domain"/>
    <property type="match status" value="1"/>
</dbReference>
<gene>
    <name evidence="3" type="ORF">E3J62_09795</name>
</gene>
<dbReference type="FunFam" id="3.20.20.100:FF:000004">
    <property type="entry name" value="Oxidoreductase, aldo/keto reductase"/>
    <property type="match status" value="1"/>
</dbReference>
<comment type="caution">
    <text evidence="3">The sequence shown here is derived from an EMBL/GenBank/DDBJ whole genome shotgun (WGS) entry which is preliminary data.</text>
</comment>
<feature type="domain" description="NADP-dependent oxidoreductase" evidence="2">
    <location>
        <begin position="16"/>
        <end position="320"/>
    </location>
</feature>
<dbReference type="CDD" id="cd19149">
    <property type="entry name" value="AKR_AKR11B2"/>
    <property type="match status" value="1"/>
</dbReference>
<sequence>MKYRKLGNTDIEVPVVIFGAWAIGGWYWGGADDKVSTAAIEKALDVGMNCFDTAPGYGNGHSEKVLGKALKGKRNEAVIATKCGLRWDNSEGHFFFEATDSSGNVRRIYRNLSRDSIIYECEQSLKRLETDVIDLYQCHWPDETTPLEETMEALIKLRKEGKIRAIGVSNFTTEMMEECLKFGDIASDQPKYNLLRRDIEKDVLPFCREHNIGVISYGPIAQGLLTGKVTVDRKFHKDDLREKFQVWFKPVNRKRVVDILPNMKPVADKYGVTLAQLAINWVIGEPGITSAIAGARNPEQVAENAKAGDFELSQEDRALLRKEFEALGPPLE</sequence>
<evidence type="ECO:0000256" key="1">
    <source>
        <dbReference type="ARBA" id="ARBA00023002"/>
    </source>
</evidence>
<dbReference type="PROSITE" id="PS00062">
    <property type="entry name" value="ALDOKETO_REDUCTASE_2"/>
    <property type="match status" value="1"/>
</dbReference>
<evidence type="ECO:0000313" key="4">
    <source>
        <dbReference type="Proteomes" id="UP000315525"/>
    </source>
</evidence>
<dbReference type="Proteomes" id="UP000315525">
    <property type="component" value="Unassembled WGS sequence"/>
</dbReference>
<evidence type="ECO:0000259" key="2">
    <source>
        <dbReference type="Pfam" id="PF00248"/>
    </source>
</evidence>
<reference evidence="3 4" key="1">
    <citation type="submission" date="2019-03" db="EMBL/GenBank/DDBJ databases">
        <title>Metabolic potential of uncultured bacteria and archaea associated with petroleum seepage in deep-sea sediments.</title>
        <authorList>
            <person name="Dong X."/>
            <person name="Hubert C."/>
        </authorList>
    </citation>
    <scope>NUCLEOTIDE SEQUENCE [LARGE SCALE GENOMIC DNA]</scope>
    <source>
        <strain evidence="3">E44_bin18</strain>
    </source>
</reference>
<protein>
    <submittedName>
        <fullName evidence="3">Aldo/keto reductase</fullName>
    </submittedName>
</protein>
<dbReference type="PANTHER" id="PTHR43364">
    <property type="entry name" value="NADH-SPECIFIC METHYLGLYOXAL REDUCTASE-RELATED"/>
    <property type="match status" value="1"/>
</dbReference>
<organism evidence="3 4">
    <name type="scientific">candidate division TA06 bacterium</name>
    <dbReference type="NCBI Taxonomy" id="2250710"/>
    <lineage>
        <taxon>Bacteria</taxon>
        <taxon>Bacteria division TA06</taxon>
    </lineage>
</organism>
<keyword evidence="1" id="KW-0560">Oxidoreductase</keyword>
<dbReference type="GO" id="GO:0016491">
    <property type="term" value="F:oxidoreductase activity"/>
    <property type="evidence" value="ECO:0007669"/>
    <property type="project" value="UniProtKB-KW"/>
</dbReference>
<dbReference type="InterPro" id="IPR018170">
    <property type="entry name" value="Aldo/ket_reductase_CS"/>
</dbReference>
<dbReference type="AlphaFoldDB" id="A0A523UPX6"/>
<name>A0A523UPX6_UNCT6</name>
<dbReference type="InterPro" id="IPR050523">
    <property type="entry name" value="AKR_Detox_Biosynth"/>
</dbReference>
<dbReference type="PANTHER" id="PTHR43364:SF4">
    <property type="entry name" value="NAD(P)-LINKED OXIDOREDUCTASE SUPERFAMILY PROTEIN"/>
    <property type="match status" value="1"/>
</dbReference>